<evidence type="ECO:0000313" key="2">
    <source>
        <dbReference type="Proteomes" id="UP000440498"/>
    </source>
</evidence>
<reference evidence="1 2" key="1">
    <citation type="submission" date="2019-10" db="EMBL/GenBank/DDBJ databases">
        <title>Two novel species isolated from a subtropical stream in China.</title>
        <authorList>
            <person name="Lu H."/>
        </authorList>
    </citation>
    <scope>NUCLEOTIDE SEQUENCE [LARGE SCALE GENOMIC DNA]</scope>
    <source>
        <strain evidence="1 2">FT29W</strain>
    </source>
</reference>
<evidence type="ECO:0000313" key="1">
    <source>
        <dbReference type="EMBL" id="MQA42150.1"/>
    </source>
</evidence>
<proteinExistence type="predicted"/>
<dbReference type="Proteomes" id="UP000440498">
    <property type="component" value="Unassembled WGS sequence"/>
</dbReference>
<dbReference type="EMBL" id="WHUG01000018">
    <property type="protein sequence ID" value="MQA42150.1"/>
    <property type="molecule type" value="Genomic_DNA"/>
</dbReference>
<dbReference type="AlphaFoldDB" id="A0A6A7NAJ5"/>
<name>A0A6A7NAJ5_9BURK</name>
<organism evidence="1 2">
    <name type="scientific">Rugamonas aquatica</name>
    <dbReference type="NCBI Taxonomy" id="2743357"/>
    <lineage>
        <taxon>Bacteria</taxon>
        <taxon>Pseudomonadati</taxon>
        <taxon>Pseudomonadota</taxon>
        <taxon>Betaproteobacteria</taxon>
        <taxon>Burkholderiales</taxon>
        <taxon>Oxalobacteraceae</taxon>
        <taxon>Telluria group</taxon>
        <taxon>Rugamonas</taxon>
    </lineage>
</organism>
<gene>
    <name evidence="1" type="ORF">GEV02_28815</name>
</gene>
<sequence length="74" mass="8096">MAKIPAKRVSKDKKGTIISPADGYEQTMEIELSDWQNIGPLNGVLPPPSQNFPQDAPFPDLCVVGGDVYEKKKP</sequence>
<keyword evidence="2" id="KW-1185">Reference proteome</keyword>
<dbReference type="RefSeq" id="WP_152841286.1">
    <property type="nucleotide sequence ID" value="NZ_WHUG01000018.1"/>
</dbReference>
<protein>
    <submittedName>
        <fullName evidence="1">Uncharacterized protein</fullName>
    </submittedName>
</protein>
<accession>A0A6A7NAJ5</accession>
<comment type="caution">
    <text evidence="1">The sequence shown here is derived from an EMBL/GenBank/DDBJ whole genome shotgun (WGS) entry which is preliminary data.</text>
</comment>